<keyword evidence="4" id="KW-0227">DNA damage</keyword>
<evidence type="ECO:0000256" key="4">
    <source>
        <dbReference type="ARBA" id="ARBA00022763"/>
    </source>
</evidence>
<dbReference type="SUPFAM" id="SSF46767">
    <property type="entry name" value="Methylated DNA-protein cysteine methyltransferase, C-terminal domain"/>
    <property type="match status" value="1"/>
</dbReference>
<dbReference type="InterPro" id="IPR001497">
    <property type="entry name" value="MethylDNA_cys_MeTrfase_AS"/>
</dbReference>
<dbReference type="Proteomes" id="UP001254848">
    <property type="component" value="Unassembled WGS sequence"/>
</dbReference>
<evidence type="ECO:0000259" key="7">
    <source>
        <dbReference type="Pfam" id="PF01035"/>
    </source>
</evidence>
<keyword evidence="2 8" id="KW-0489">Methyltransferase</keyword>
<dbReference type="EC" id="2.1.1.63" evidence="8"/>
<dbReference type="PANTHER" id="PTHR10815:SF13">
    <property type="entry name" value="METHYLATED-DNA--PROTEIN-CYSTEINE METHYLTRANSFERASE"/>
    <property type="match status" value="1"/>
</dbReference>
<evidence type="ECO:0000256" key="3">
    <source>
        <dbReference type="ARBA" id="ARBA00022679"/>
    </source>
</evidence>
<dbReference type="InterPro" id="IPR036388">
    <property type="entry name" value="WH-like_DNA-bd_sf"/>
</dbReference>
<dbReference type="InterPro" id="IPR036217">
    <property type="entry name" value="MethylDNA_cys_MeTrfase_DNAb"/>
</dbReference>
<sequence>MRKYSIFATDWGKVAAVWSADGLWALSFPRASAEEALASLKTDMAGAAEAYPAWADALDRELKRYFAGEKLDFTVPVDWGGYTPFQAAVLRHTAAIPYGVVEGYGQVAKAVGSPKAARAVGGALHINRTPVVVPCHRVVGANGALVGFGGGLDRKKALLDLESVTYLDR</sequence>
<dbReference type="GO" id="GO:0032259">
    <property type="term" value="P:methylation"/>
    <property type="evidence" value="ECO:0007669"/>
    <property type="project" value="UniProtKB-KW"/>
</dbReference>
<evidence type="ECO:0000256" key="6">
    <source>
        <dbReference type="ARBA" id="ARBA00049348"/>
    </source>
</evidence>
<dbReference type="InterPro" id="IPR014048">
    <property type="entry name" value="MethylDNA_cys_MeTrfase_DNA-bd"/>
</dbReference>
<dbReference type="PROSITE" id="PS00374">
    <property type="entry name" value="MGMT"/>
    <property type="match status" value="1"/>
</dbReference>
<dbReference type="GO" id="GO:0003908">
    <property type="term" value="F:methylated-DNA-[protein]-cysteine S-methyltransferase activity"/>
    <property type="evidence" value="ECO:0007669"/>
    <property type="project" value="UniProtKB-EC"/>
</dbReference>
<dbReference type="Gene3D" id="1.10.10.10">
    <property type="entry name" value="Winged helix-like DNA-binding domain superfamily/Winged helix DNA-binding domain"/>
    <property type="match status" value="1"/>
</dbReference>
<organism evidence="8 9">
    <name type="scientific">Anaeroselena agilis</name>
    <dbReference type="NCBI Taxonomy" id="3063788"/>
    <lineage>
        <taxon>Bacteria</taxon>
        <taxon>Bacillati</taxon>
        <taxon>Bacillota</taxon>
        <taxon>Negativicutes</taxon>
        <taxon>Acetonemataceae</taxon>
        <taxon>Anaeroselena</taxon>
    </lineage>
</organism>
<dbReference type="PANTHER" id="PTHR10815">
    <property type="entry name" value="METHYLATED-DNA--PROTEIN-CYSTEINE METHYLTRANSFERASE"/>
    <property type="match status" value="1"/>
</dbReference>
<keyword evidence="5" id="KW-0234">DNA repair</keyword>
<feature type="domain" description="Methylated-DNA-[protein]-cysteine S-methyltransferase DNA binding" evidence="7">
    <location>
        <begin position="84"/>
        <end position="164"/>
    </location>
</feature>
<evidence type="ECO:0000256" key="1">
    <source>
        <dbReference type="ARBA" id="ARBA00001286"/>
    </source>
</evidence>
<name>A0ABU3P4R9_9FIRM</name>
<accession>A0ABU3P4R9</accession>
<comment type="caution">
    <text evidence="8">The sequence shown here is derived from an EMBL/GenBank/DDBJ whole genome shotgun (WGS) entry which is preliminary data.</text>
</comment>
<dbReference type="Gene3D" id="3.30.160.70">
    <property type="entry name" value="Methylated DNA-protein cysteine methyltransferase domain"/>
    <property type="match status" value="1"/>
</dbReference>
<proteinExistence type="predicted"/>
<dbReference type="CDD" id="cd06445">
    <property type="entry name" value="ATase"/>
    <property type="match status" value="1"/>
</dbReference>
<evidence type="ECO:0000256" key="2">
    <source>
        <dbReference type="ARBA" id="ARBA00022603"/>
    </source>
</evidence>
<dbReference type="SUPFAM" id="SSF53155">
    <property type="entry name" value="Methylated DNA-protein cysteine methyltransferase domain"/>
    <property type="match status" value="1"/>
</dbReference>
<dbReference type="Pfam" id="PF01035">
    <property type="entry name" value="DNA_binding_1"/>
    <property type="match status" value="1"/>
</dbReference>
<evidence type="ECO:0000313" key="9">
    <source>
        <dbReference type="Proteomes" id="UP001254848"/>
    </source>
</evidence>
<reference evidence="8 9" key="1">
    <citation type="submission" date="2023-07" db="EMBL/GenBank/DDBJ databases">
        <title>The novel representative of Negativicutes class, Anaeroselena agilis gen. nov. sp. nov.</title>
        <authorList>
            <person name="Prokofeva M.I."/>
            <person name="Elcheninov A.G."/>
            <person name="Klyukina A."/>
            <person name="Kublanov I.V."/>
            <person name="Frolov E.N."/>
            <person name="Podosokorskaya O.A."/>
        </authorList>
    </citation>
    <scope>NUCLEOTIDE SEQUENCE [LARGE SCALE GENOMIC DNA]</scope>
    <source>
        <strain evidence="8 9">4137-cl</strain>
    </source>
</reference>
<dbReference type="InterPro" id="IPR036631">
    <property type="entry name" value="MGMT_N_sf"/>
</dbReference>
<keyword evidence="3 8" id="KW-0808">Transferase</keyword>
<comment type="catalytic activity">
    <reaction evidence="1">
        <text>a 4-O-methyl-thymidine in DNA + L-cysteinyl-[protein] = a thymidine in DNA + S-methyl-L-cysteinyl-[protein]</text>
        <dbReference type="Rhea" id="RHEA:53428"/>
        <dbReference type="Rhea" id="RHEA-COMP:10131"/>
        <dbReference type="Rhea" id="RHEA-COMP:10132"/>
        <dbReference type="Rhea" id="RHEA-COMP:13555"/>
        <dbReference type="Rhea" id="RHEA-COMP:13556"/>
        <dbReference type="ChEBI" id="CHEBI:29950"/>
        <dbReference type="ChEBI" id="CHEBI:82612"/>
        <dbReference type="ChEBI" id="CHEBI:137386"/>
        <dbReference type="ChEBI" id="CHEBI:137387"/>
        <dbReference type="EC" id="2.1.1.63"/>
    </reaction>
</comment>
<evidence type="ECO:0000256" key="5">
    <source>
        <dbReference type="ARBA" id="ARBA00023204"/>
    </source>
</evidence>
<dbReference type="EMBL" id="JAUOZS010000002">
    <property type="protein sequence ID" value="MDT8904032.1"/>
    <property type="molecule type" value="Genomic_DNA"/>
</dbReference>
<protein>
    <submittedName>
        <fullName evidence="8">Methylated-DNA--[protein]-cysteine S-methyltransferase</fullName>
        <ecNumber evidence="8">2.1.1.63</ecNumber>
    </submittedName>
</protein>
<comment type="catalytic activity">
    <reaction evidence="6">
        <text>a 6-O-methyl-2'-deoxyguanosine in DNA + L-cysteinyl-[protein] = S-methyl-L-cysteinyl-[protein] + a 2'-deoxyguanosine in DNA</text>
        <dbReference type="Rhea" id="RHEA:24000"/>
        <dbReference type="Rhea" id="RHEA-COMP:10131"/>
        <dbReference type="Rhea" id="RHEA-COMP:10132"/>
        <dbReference type="Rhea" id="RHEA-COMP:11367"/>
        <dbReference type="Rhea" id="RHEA-COMP:11368"/>
        <dbReference type="ChEBI" id="CHEBI:29950"/>
        <dbReference type="ChEBI" id="CHEBI:82612"/>
        <dbReference type="ChEBI" id="CHEBI:85445"/>
        <dbReference type="ChEBI" id="CHEBI:85448"/>
        <dbReference type="EC" id="2.1.1.63"/>
    </reaction>
</comment>
<gene>
    <name evidence="8" type="ORF">Q4T40_22590</name>
</gene>
<keyword evidence="9" id="KW-1185">Reference proteome</keyword>
<dbReference type="RefSeq" id="WP_413782593.1">
    <property type="nucleotide sequence ID" value="NZ_JAUOZS010000002.1"/>
</dbReference>
<dbReference type="NCBIfam" id="TIGR00589">
    <property type="entry name" value="ogt"/>
    <property type="match status" value="1"/>
</dbReference>
<evidence type="ECO:0000313" key="8">
    <source>
        <dbReference type="EMBL" id="MDT8904032.1"/>
    </source>
</evidence>